<evidence type="ECO:0000256" key="1">
    <source>
        <dbReference type="ARBA" id="ARBA00023157"/>
    </source>
</evidence>
<dbReference type="PANTHER" id="PTHR43110:SF1">
    <property type="entry name" value="THIOL PEROXIDASE"/>
    <property type="match status" value="1"/>
</dbReference>
<dbReference type="EMBL" id="CYHA01000005">
    <property type="protein sequence ID" value="CUA85233.1"/>
    <property type="molecule type" value="Genomic_DNA"/>
</dbReference>
<dbReference type="OrthoDB" id="9129617at2"/>
<dbReference type="Pfam" id="PF08534">
    <property type="entry name" value="Redoxin"/>
    <property type="match status" value="1"/>
</dbReference>
<dbReference type="RefSeq" id="WP_055434220.1">
    <property type="nucleotide sequence ID" value="NZ_CYHA01000005.1"/>
</dbReference>
<name>A0A0K6H2M5_9NEIS</name>
<dbReference type="PANTHER" id="PTHR43110">
    <property type="entry name" value="THIOL PEROXIDASE"/>
    <property type="match status" value="1"/>
</dbReference>
<evidence type="ECO:0000313" key="4">
    <source>
        <dbReference type="EMBL" id="CUA85233.1"/>
    </source>
</evidence>
<evidence type="ECO:0000259" key="3">
    <source>
        <dbReference type="Pfam" id="PF08534"/>
    </source>
</evidence>
<dbReference type="Gene3D" id="3.40.30.10">
    <property type="entry name" value="Glutaredoxin"/>
    <property type="match status" value="1"/>
</dbReference>
<proteinExistence type="predicted"/>
<keyword evidence="2" id="KW-0676">Redox-active center</keyword>
<dbReference type="InterPro" id="IPR050455">
    <property type="entry name" value="Tpx_Peroxidase_subfamily"/>
</dbReference>
<dbReference type="SUPFAM" id="SSF52833">
    <property type="entry name" value="Thioredoxin-like"/>
    <property type="match status" value="1"/>
</dbReference>
<keyword evidence="1" id="KW-1015">Disulfide bond</keyword>
<protein>
    <submittedName>
        <fullName evidence="4">Peroxiredoxin</fullName>
    </submittedName>
</protein>
<accession>A0A0K6H2M5</accession>
<dbReference type="Proteomes" id="UP000243535">
    <property type="component" value="Unassembled WGS sequence"/>
</dbReference>
<evidence type="ECO:0000256" key="2">
    <source>
        <dbReference type="ARBA" id="ARBA00023284"/>
    </source>
</evidence>
<keyword evidence="5" id="KW-1185">Reference proteome</keyword>
<dbReference type="InterPro" id="IPR036249">
    <property type="entry name" value="Thioredoxin-like_sf"/>
</dbReference>
<dbReference type="GO" id="GO:0016491">
    <property type="term" value="F:oxidoreductase activity"/>
    <property type="evidence" value="ECO:0007669"/>
    <property type="project" value="InterPro"/>
</dbReference>
<evidence type="ECO:0000313" key="5">
    <source>
        <dbReference type="Proteomes" id="UP000243535"/>
    </source>
</evidence>
<dbReference type="STRING" id="375574.GCA_001418035_02102"/>
<dbReference type="InterPro" id="IPR013740">
    <property type="entry name" value="Redoxin"/>
</dbReference>
<dbReference type="AlphaFoldDB" id="A0A0K6H2M5"/>
<organism evidence="4 5">
    <name type="scientific">Gulbenkiania indica</name>
    <dbReference type="NCBI Taxonomy" id="375574"/>
    <lineage>
        <taxon>Bacteria</taxon>
        <taxon>Pseudomonadati</taxon>
        <taxon>Pseudomonadota</taxon>
        <taxon>Betaproteobacteria</taxon>
        <taxon>Neisseriales</taxon>
        <taxon>Chromobacteriaceae</taxon>
        <taxon>Gulbenkiania</taxon>
    </lineage>
</organism>
<sequence>MQPFYLQYEDEQIEVTGHFPGLGEPLPSFMLVDDHNNDVSLESFQDRPKALLTLLSLDENEHGGLALLQDTRRRLEKAPAVQLIVVTVDSPSSLRRARREHGLPGVALLSTLRGRDFHKHYGVLLSAYPLAGYTAPALILADVQGRVVFAERLLRSDARFDSAALGAALAALAG</sequence>
<reference evidence="5" key="1">
    <citation type="submission" date="2015-08" db="EMBL/GenBank/DDBJ databases">
        <authorList>
            <person name="Varghese N."/>
        </authorList>
    </citation>
    <scope>NUCLEOTIDE SEQUENCE [LARGE SCALE GENOMIC DNA]</scope>
    <source>
        <strain evidence="5">DSM 17901</strain>
    </source>
</reference>
<gene>
    <name evidence="4" type="ORF">Ga0061063_2317</name>
</gene>
<feature type="domain" description="Redoxin" evidence="3">
    <location>
        <begin position="23"/>
        <end position="152"/>
    </location>
</feature>